<feature type="transmembrane region" description="Helical" evidence="1">
    <location>
        <begin position="123"/>
        <end position="147"/>
    </location>
</feature>
<sequence>MKFIELLLSYTLEGFFMAGASLSLLGFRLKLNTLIMIAIIYGSFVYWVRTMYSYLAIPLGTHSFILLFLFSLLVLFIGKVPLLTAVISSLLSFLLIFWGEAIFLLPVIMFFKMDLIAFINASPGYTLLAILISDILLIIAFLLGYILKFTLINLRNNNNVAKEGD</sequence>
<dbReference type="EMBL" id="WBZB01000036">
    <property type="protein sequence ID" value="KAB3529179.1"/>
    <property type="molecule type" value="Genomic_DNA"/>
</dbReference>
<proteinExistence type="predicted"/>
<dbReference type="OrthoDB" id="1958092at2"/>
<keyword evidence="3" id="KW-1185">Reference proteome</keyword>
<keyword evidence="1" id="KW-1133">Transmembrane helix</keyword>
<dbReference type="AlphaFoldDB" id="A0A833HN56"/>
<reference evidence="2 3" key="1">
    <citation type="submission" date="2019-10" db="EMBL/GenBank/DDBJ databases">
        <title>Alkaliphilus serpentinus sp. nov. and Alkaliphilus pronyensis sp. nov., two novel anaerobic alkaliphilic species isolated from the serpentinized-hosted hydrothermal field of the Prony Bay (New Caledonia).</title>
        <authorList>
            <person name="Postec A."/>
        </authorList>
    </citation>
    <scope>NUCLEOTIDE SEQUENCE [LARGE SCALE GENOMIC DNA]</scope>
    <source>
        <strain evidence="2 3">LacT</strain>
    </source>
</reference>
<comment type="caution">
    <text evidence="2">The sequence shown here is derived from an EMBL/GenBank/DDBJ whole genome shotgun (WGS) entry which is preliminary data.</text>
</comment>
<dbReference type="RefSeq" id="WP_151866235.1">
    <property type="nucleotide sequence ID" value="NZ_WBZB01000036.1"/>
</dbReference>
<accession>A0A833HN56</accession>
<name>A0A833HN56_9FIRM</name>
<feature type="transmembrane region" description="Helical" evidence="1">
    <location>
        <begin position="90"/>
        <end position="111"/>
    </location>
</feature>
<feature type="transmembrane region" description="Helical" evidence="1">
    <location>
        <begin position="6"/>
        <end position="24"/>
    </location>
</feature>
<dbReference type="Proteomes" id="UP000465601">
    <property type="component" value="Unassembled WGS sequence"/>
</dbReference>
<organism evidence="2 3">
    <name type="scientific">Alkaliphilus serpentinus</name>
    <dbReference type="NCBI Taxonomy" id="1482731"/>
    <lineage>
        <taxon>Bacteria</taxon>
        <taxon>Bacillati</taxon>
        <taxon>Bacillota</taxon>
        <taxon>Clostridia</taxon>
        <taxon>Peptostreptococcales</taxon>
        <taxon>Natronincolaceae</taxon>
        <taxon>Alkaliphilus</taxon>
    </lineage>
</organism>
<feature type="transmembrane region" description="Helical" evidence="1">
    <location>
        <begin position="31"/>
        <end position="48"/>
    </location>
</feature>
<keyword evidence="1" id="KW-0812">Transmembrane</keyword>
<evidence type="ECO:0000313" key="3">
    <source>
        <dbReference type="Proteomes" id="UP000465601"/>
    </source>
</evidence>
<keyword evidence="1" id="KW-0472">Membrane</keyword>
<evidence type="ECO:0000313" key="2">
    <source>
        <dbReference type="EMBL" id="KAB3529179.1"/>
    </source>
</evidence>
<feature type="transmembrane region" description="Helical" evidence="1">
    <location>
        <begin position="54"/>
        <end position="78"/>
    </location>
</feature>
<gene>
    <name evidence="2" type="ORF">F8153_10105</name>
</gene>
<evidence type="ECO:0000256" key="1">
    <source>
        <dbReference type="SAM" id="Phobius"/>
    </source>
</evidence>
<protein>
    <submittedName>
        <fullName evidence="2">Uncharacterized protein</fullName>
    </submittedName>
</protein>